<dbReference type="Proteomes" id="UP000190285">
    <property type="component" value="Unassembled WGS sequence"/>
</dbReference>
<keyword evidence="3" id="KW-1185">Reference proteome</keyword>
<proteinExistence type="predicted"/>
<dbReference type="InterPro" id="IPR007329">
    <property type="entry name" value="FMN-bd"/>
</dbReference>
<dbReference type="Pfam" id="PF04205">
    <property type="entry name" value="FMN_bind"/>
    <property type="match status" value="1"/>
</dbReference>
<accession>A0A1T5IRY3</accession>
<dbReference type="SMART" id="SM00900">
    <property type="entry name" value="FMN_bind"/>
    <property type="match status" value="1"/>
</dbReference>
<gene>
    <name evidence="2" type="ORF">SAMN02194393_00666</name>
</gene>
<evidence type="ECO:0000259" key="1">
    <source>
        <dbReference type="SMART" id="SM00900"/>
    </source>
</evidence>
<organism evidence="2 3">
    <name type="scientific">Maledivibacter halophilus</name>
    <dbReference type="NCBI Taxonomy" id="36842"/>
    <lineage>
        <taxon>Bacteria</taxon>
        <taxon>Bacillati</taxon>
        <taxon>Bacillota</taxon>
        <taxon>Clostridia</taxon>
        <taxon>Peptostreptococcales</taxon>
        <taxon>Caminicellaceae</taxon>
        <taxon>Maledivibacter</taxon>
    </lineage>
</organism>
<dbReference type="Gene3D" id="3.90.1010.20">
    <property type="match status" value="1"/>
</dbReference>
<dbReference type="AlphaFoldDB" id="A0A1T5IRY3"/>
<feature type="domain" description="FMN-binding" evidence="1">
    <location>
        <begin position="38"/>
        <end position="112"/>
    </location>
</feature>
<dbReference type="GO" id="GO:0010181">
    <property type="term" value="F:FMN binding"/>
    <property type="evidence" value="ECO:0007669"/>
    <property type="project" value="InterPro"/>
</dbReference>
<sequence length="117" mass="12911">MKRANILVLVILITIILIACSNRRVIYTEGVFRGTGQGHHGEIVVEITTSQYRIKEIDIIEQQEVPVLSDIVYEKIPPKVIKKNSTDVDVVAGATLTSDGLLEAIEDALNKAKVKND</sequence>
<dbReference type="RefSeq" id="WP_208984968.1">
    <property type="nucleotide sequence ID" value="NZ_FUZT01000001.1"/>
</dbReference>
<dbReference type="STRING" id="36842.SAMN02194393_00666"/>
<evidence type="ECO:0000313" key="3">
    <source>
        <dbReference type="Proteomes" id="UP000190285"/>
    </source>
</evidence>
<dbReference type="GO" id="GO:0016020">
    <property type="term" value="C:membrane"/>
    <property type="evidence" value="ECO:0007669"/>
    <property type="project" value="InterPro"/>
</dbReference>
<dbReference type="PROSITE" id="PS51257">
    <property type="entry name" value="PROKAR_LIPOPROTEIN"/>
    <property type="match status" value="1"/>
</dbReference>
<dbReference type="EMBL" id="FUZT01000001">
    <property type="protein sequence ID" value="SKC41713.1"/>
    <property type="molecule type" value="Genomic_DNA"/>
</dbReference>
<evidence type="ECO:0000313" key="2">
    <source>
        <dbReference type="EMBL" id="SKC41713.1"/>
    </source>
</evidence>
<protein>
    <submittedName>
        <fullName evidence="2">Uncharacterized protein conserved in bacteria</fullName>
    </submittedName>
</protein>
<reference evidence="2 3" key="1">
    <citation type="submission" date="2017-02" db="EMBL/GenBank/DDBJ databases">
        <authorList>
            <person name="Peterson S.W."/>
        </authorList>
    </citation>
    <scope>NUCLEOTIDE SEQUENCE [LARGE SCALE GENOMIC DNA]</scope>
    <source>
        <strain evidence="2 3">M1</strain>
    </source>
</reference>
<name>A0A1T5IRY3_9FIRM</name>